<dbReference type="AlphaFoldDB" id="X0WQD0"/>
<dbReference type="EC" id="5.6.2.2" evidence="3"/>
<dbReference type="InterPro" id="IPR050634">
    <property type="entry name" value="DNA_Topoisomerase_II"/>
</dbReference>
<evidence type="ECO:0000256" key="1">
    <source>
        <dbReference type="ARBA" id="ARBA00000185"/>
    </source>
</evidence>
<feature type="domain" description="Topo IIA-type catalytic" evidence="9">
    <location>
        <begin position="2"/>
        <end position="234"/>
    </location>
</feature>
<dbReference type="InterPro" id="IPR013760">
    <property type="entry name" value="Topo_IIA-like_dom_sf"/>
</dbReference>
<feature type="non-terminal residue" evidence="10">
    <location>
        <position position="262"/>
    </location>
</feature>
<dbReference type="GO" id="GO:0000819">
    <property type="term" value="P:sister chromatid segregation"/>
    <property type="evidence" value="ECO:0007669"/>
    <property type="project" value="TreeGrafter"/>
</dbReference>
<proteinExistence type="predicted"/>
<keyword evidence="7" id="KW-0238">DNA-binding</keyword>
<keyword evidence="8" id="KW-0413">Isomerase</keyword>
<protein>
    <recommendedName>
        <fullName evidence="3">DNA topoisomerase (ATP-hydrolyzing)</fullName>
        <ecNumber evidence="3">5.6.2.2</ecNumber>
    </recommendedName>
</protein>
<evidence type="ECO:0000313" key="10">
    <source>
        <dbReference type="EMBL" id="GAG25407.1"/>
    </source>
</evidence>
<keyword evidence="4" id="KW-0547">Nucleotide-binding</keyword>
<evidence type="ECO:0000256" key="8">
    <source>
        <dbReference type="ARBA" id="ARBA00023235"/>
    </source>
</evidence>
<dbReference type="InterPro" id="IPR013758">
    <property type="entry name" value="Topo_IIA_A/C_ab"/>
</dbReference>
<comment type="cofactor">
    <cofactor evidence="2">
        <name>Mg(2+)</name>
        <dbReference type="ChEBI" id="CHEBI:18420"/>
    </cofactor>
</comment>
<evidence type="ECO:0000256" key="2">
    <source>
        <dbReference type="ARBA" id="ARBA00001946"/>
    </source>
</evidence>
<evidence type="ECO:0000256" key="3">
    <source>
        <dbReference type="ARBA" id="ARBA00012895"/>
    </source>
</evidence>
<dbReference type="GO" id="GO:0003677">
    <property type="term" value="F:DNA binding"/>
    <property type="evidence" value="ECO:0007669"/>
    <property type="project" value="UniProtKB-KW"/>
</dbReference>
<dbReference type="EMBL" id="BARS01030748">
    <property type="protein sequence ID" value="GAG25407.1"/>
    <property type="molecule type" value="Genomic_DNA"/>
</dbReference>
<dbReference type="PANTHER" id="PTHR10169:SF38">
    <property type="entry name" value="DNA TOPOISOMERASE 2"/>
    <property type="match status" value="1"/>
</dbReference>
<evidence type="ECO:0000256" key="7">
    <source>
        <dbReference type="ARBA" id="ARBA00023125"/>
    </source>
</evidence>
<dbReference type="PANTHER" id="PTHR10169">
    <property type="entry name" value="DNA TOPOISOMERASE/GYRASE"/>
    <property type="match status" value="1"/>
</dbReference>
<dbReference type="GO" id="GO:0006265">
    <property type="term" value="P:DNA topological change"/>
    <property type="evidence" value="ECO:0007669"/>
    <property type="project" value="InterPro"/>
</dbReference>
<evidence type="ECO:0000256" key="5">
    <source>
        <dbReference type="ARBA" id="ARBA00022840"/>
    </source>
</evidence>
<feature type="non-terminal residue" evidence="10">
    <location>
        <position position="1"/>
    </location>
</feature>
<evidence type="ECO:0000256" key="6">
    <source>
        <dbReference type="ARBA" id="ARBA00023029"/>
    </source>
</evidence>
<evidence type="ECO:0000259" key="9">
    <source>
        <dbReference type="Pfam" id="PF00521"/>
    </source>
</evidence>
<comment type="catalytic activity">
    <reaction evidence="1">
        <text>ATP-dependent breakage, passage and rejoining of double-stranded DNA.</text>
        <dbReference type="EC" id="5.6.2.2"/>
    </reaction>
</comment>
<dbReference type="GO" id="GO:0005634">
    <property type="term" value="C:nucleus"/>
    <property type="evidence" value="ECO:0007669"/>
    <property type="project" value="TreeGrafter"/>
</dbReference>
<evidence type="ECO:0000256" key="4">
    <source>
        <dbReference type="ARBA" id="ARBA00022741"/>
    </source>
</evidence>
<dbReference type="GO" id="GO:0000712">
    <property type="term" value="P:resolution of meiotic recombination intermediates"/>
    <property type="evidence" value="ECO:0007669"/>
    <property type="project" value="TreeGrafter"/>
</dbReference>
<dbReference type="SUPFAM" id="SSF56719">
    <property type="entry name" value="Type II DNA topoisomerase"/>
    <property type="match status" value="1"/>
</dbReference>
<dbReference type="InterPro" id="IPR002205">
    <property type="entry name" value="Topo_IIA_dom_A"/>
</dbReference>
<keyword evidence="5" id="KW-0067">ATP-binding</keyword>
<accession>X0WQD0</accession>
<dbReference type="Pfam" id="PF00521">
    <property type="entry name" value="DNA_topoisoIV"/>
    <property type="match status" value="1"/>
</dbReference>
<keyword evidence="6" id="KW-0799">Topoisomerase</keyword>
<organism evidence="10">
    <name type="scientific">marine sediment metagenome</name>
    <dbReference type="NCBI Taxonomy" id="412755"/>
    <lineage>
        <taxon>unclassified sequences</taxon>
        <taxon>metagenomes</taxon>
        <taxon>ecological metagenomes</taxon>
    </lineage>
</organism>
<dbReference type="GO" id="GO:0005524">
    <property type="term" value="F:ATP binding"/>
    <property type="evidence" value="ECO:0007669"/>
    <property type="project" value="UniProtKB-KW"/>
</dbReference>
<reference evidence="10" key="1">
    <citation type="journal article" date="2014" name="Front. Microbiol.">
        <title>High frequency of phylogenetically diverse reductive dehalogenase-homologous genes in deep subseafloor sedimentary metagenomes.</title>
        <authorList>
            <person name="Kawai M."/>
            <person name="Futagami T."/>
            <person name="Toyoda A."/>
            <person name="Takaki Y."/>
            <person name="Nishi S."/>
            <person name="Hori S."/>
            <person name="Arai W."/>
            <person name="Tsubouchi T."/>
            <person name="Morono Y."/>
            <person name="Uchiyama I."/>
            <person name="Ito T."/>
            <person name="Fujiyama A."/>
            <person name="Inagaki F."/>
            <person name="Takami H."/>
        </authorList>
    </citation>
    <scope>NUCLEOTIDE SEQUENCE</scope>
    <source>
        <strain evidence="10">Expedition CK06-06</strain>
    </source>
</reference>
<name>X0WQD0_9ZZZZ</name>
<gene>
    <name evidence="10" type="ORF">S01H1_47931</name>
</gene>
<sequence>AAAARYTQIKLAKKTNEIINQYKYLTTRDDEGAYDPLWMDVPLGLTTSIIGIAVGYKTTMLPRKMIDIQNFLAGKIDKVKPHFEGFGGSIKQYKDLEKAWLISAKIKIVGGNRIEIREFPPIMKYTSVLKKLDNLFTEFEGNIRILNNSDKRVIIDVIYRGKDAKEWKLVQEKIKKAFSIVVTEAPVFIKDGQVLVYNSVEEYLKDYKWQKKRLAYRNTEWERNFLQRELDFNIAKEQFIKFILLKKRTVNEIDIFLKPFNP</sequence>
<dbReference type="GO" id="GO:0003918">
    <property type="term" value="F:DNA topoisomerase type II (double strand cut, ATP-hydrolyzing) activity"/>
    <property type="evidence" value="ECO:0007669"/>
    <property type="project" value="UniProtKB-EC"/>
</dbReference>
<comment type="caution">
    <text evidence="10">The sequence shown here is derived from an EMBL/GenBank/DDBJ whole genome shotgun (WGS) entry which is preliminary data.</text>
</comment>
<dbReference type="Gene3D" id="3.90.199.10">
    <property type="entry name" value="Topoisomerase II, domain 5"/>
    <property type="match status" value="1"/>
</dbReference>